<protein>
    <submittedName>
        <fullName evidence="2">Uncharacterized protein</fullName>
    </submittedName>
</protein>
<reference evidence="2" key="1">
    <citation type="submission" date="2014-11" db="EMBL/GenBank/DDBJ databases">
        <authorList>
            <person name="Amaro Gonzalez C."/>
        </authorList>
    </citation>
    <scope>NUCLEOTIDE SEQUENCE</scope>
</reference>
<dbReference type="EMBL" id="GBXM01037596">
    <property type="protein sequence ID" value="JAH70981.1"/>
    <property type="molecule type" value="Transcribed_RNA"/>
</dbReference>
<reference evidence="2" key="2">
    <citation type="journal article" date="2015" name="Fish Shellfish Immunol.">
        <title>Early steps in the European eel (Anguilla anguilla)-Vibrio vulnificus interaction in the gills: Role of the RtxA13 toxin.</title>
        <authorList>
            <person name="Callol A."/>
            <person name="Pajuelo D."/>
            <person name="Ebbesson L."/>
            <person name="Teles M."/>
            <person name="MacKenzie S."/>
            <person name="Amaro C."/>
        </authorList>
    </citation>
    <scope>NUCLEOTIDE SEQUENCE</scope>
</reference>
<evidence type="ECO:0000256" key="1">
    <source>
        <dbReference type="SAM" id="Phobius"/>
    </source>
</evidence>
<organism evidence="2">
    <name type="scientific">Anguilla anguilla</name>
    <name type="common">European freshwater eel</name>
    <name type="synonym">Muraena anguilla</name>
    <dbReference type="NCBI Taxonomy" id="7936"/>
    <lineage>
        <taxon>Eukaryota</taxon>
        <taxon>Metazoa</taxon>
        <taxon>Chordata</taxon>
        <taxon>Craniata</taxon>
        <taxon>Vertebrata</taxon>
        <taxon>Euteleostomi</taxon>
        <taxon>Actinopterygii</taxon>
        <taxon>Neopterygii</taxon>
        <taxon>Teleostei</taxon>
        <taxon>Anguilliformes</taxon>
        <taxon>Anguillidae</taxon>
        <taxon>Anguilla</taxon>
    </lineage>
</organism>
<keyword evidence="1" id="KW-0472">Membrane</keyword>
<keyword evidence="1" id="KW-1133">Transmembrane helix</keyword>
<proteinExistence type="predicted"/>
<sequence>MCDSLLLILLFYYFFLWQNIRKIKDRKKALLNKSAQCSIIFASRHL</sequence>
<evidence type="ECO:0000313" key="2">
    <source>
        <dbReference type="EMBL" id="JAH70981.1"/>
    </source>
</evidence>
<keyword evidence="1" id="KW-0812">Transmembrane</keyword>
<accession>A0A0E9UZ11</accession>
<name>A0A0E9UZ11_ANGAN</name>
<feature type="transmembrane region" description="Helical" evidence="1">
    <location>
        <begin position="6"/>
        <end position="23"/>
    </location>
</feature>
<dbReference type="AlphaFoldDB" id="A0A0E9UZ11"/>